<sequence>MTQFFAFVRLFVSYPHDPEAEPEKSDFIEVVTLSSSLGGRPPPVTNPRFSAEARTPTAAVWWRRTEPKAADGAVRWRLGCVCVSVAEARRTNGGSEMAEARRTNGGTEIAEARRTNGERMAAGLWKYAAAWRTNGGPEMAETRWTNGGCTEAGL</sequence>
<organism evidence="1 2">
    <name type="scientific">Striga asiatica</name>
    <name type="common">Asiatic witchweed</name>
    <name type="synonym">Buchnera asiatica</name>
    <dbReference type="NCBI Taxonomy" id="4170"/>
    <lineage>
        <taxon>Eukaryota</taxon>
        <taxon>Viridiplantae</taxon>
        <taxon>Streptophyta</taxon>
        <taxon>Embryophyta</taxon>
        <taxon>Tracheophyta</taxon>
        <taxon>Spermatophyta</taxon>
        <taxon>Magnoliopsida</taxon>
        <taxon>eudicotyledons</taxon>
        <taxon>Gunneridae</taxon>
        <taxon>Pentapetalae</taxon>
        <taxon>asterids</taxon>
        <taxon>lamiids</taxon>
        <taxon>Lamiales</taxon>
        <taxon>Orobanchaceae</taxon>
        <taxon>Buchnereae</taxon>
        <taxon>Striga</taxon>
    </lineage>
</organism>
<keyword evidence="2" id="KW-1185">Reference proteome</keyword>
<proteinExistence type="predicted"/>
<dbReference type="EMBL" id="BKCP01007848">
    <property type="protein sequence ID" value="GER47351.1"/>
    <property type="molecule type" value="Genomic_DNA"/>
</dbReference>
<dbReference type="GO" id="GO:0016874">
    <property type="term" value="F:ligase activity"/>
    <property type="evidence" value="ECO:0007669"/>
    <property type="project" value="UniProtKB-KW"/>
</dbReference>
<comment type="caution">
    <text evidence="1">The sequence shown here is derived from an EMBL/GenBank/DDBJ whole genome shotgun (WGS) entry which is preliminary data.</text>
</comment>
<accession>A0A5A7QTS0</accession>
<dbReference type="Proteomes" id="UP000325081">
    <property type="component" value="Unassembled WGS sequence"/>
</dbReference>
<evidence type="ECO:0000313" key="1">
    <source>
        <dbReference type="EMBL" id="GER47351.1"/>
    </source>
</evidence>
<protein>
    <submittedName>
        <fullName evidence="1">Serine--tRNA ligase</fullName>
    </submittedName>
</protein>
<gene>
    <name evidence="1" type="ORF">STAS_24446</name>
</gene>
<keyword evidence="1" id="KW-0436">Ligase</keyword>
<evidence type="ECO:0000313" key="2">
    <source>
        <dbReference type="Proteomes" id="UP000325081"/>
    </source>
</evidence>
<dbReference type="AlphaFoldDB" id="A0A5A7QTS0"/>
<reference evidence="2" key="1">
    <citation type="journal article" date="2019" name="Curr. Biol.">
        <title>Genome Sequence of Striga asiatica Provides Insight into the Evolution of Plant Parasitism.</title>
        <authorList>
            <person name="Yoshida S."/>
            <person name="Kim S."/>
            <person name="Wafula E.K."/>
            <person name="Tanskanen J."/>
            <person name="Kim Y.M."/>
            <person name="Honaas L."/>
            <person name="Yang Z."/>
            <person name="Spallek T."/>
            <person name="Conn C.E."/>
            <person name="Ichihashi Y."/>
            <person name="Cheong K."/>
            <person name="Cui S."/>
            <person name="Der J.P."/>
            <person name="Gundlach H."/>
            <person name="Jiao Y."/>
            <person name="Hori C."/>
            <person name="Ishida J.K."/>
            <person name="Kasahara H."/>
            <person name="Kiba T."/>
            <person name="Kim M.S."/>
            <person name="Koo N."/>
            <person name="Laohavisit A."/>
            <person name="Lee Y.H."/>
            <person name="Lumba S."/>
            <person name="McCourt P."/>
            <person name="Mortimer J.C."/>
            <person name="Mutuku J.M."/>
            <person name="Nomura T."/>
            <person name="Sasaki-Sekimoto Y."/>
            <person name="Seto Y."/>
            <person name="Wang Y."/>
            <person name="Wakatake T."/>
            <person name="Sakakibara H."/>
            <person name="Demura T."/>
            <person name="Yamaguchi S."/>
            <person name="Yoneyama K."/>
            <person name="Manabe R.I."/>
            <person name="Nelson D.C."/>
            <person name="Schulman A.H."/>
            <person name="Timko M.P."/>
            <person name="dePamphilis C.W."/>
            <person name="Choi D."/>
            <person name="Shirasu K."/>
        </authorList>
    </citation>
    <scope>NUCLEOTIDE SEQUENCE [LARGE SCALE GENOMIC DNA]</scope>
    <source>
        <strain evidence="2">cv. UVA1</strain>
    </source>
</reference>
<name>A0A5A7QTS0_STRAF</name>